<dbReference type="KEGG" id="mbr:MONBRDRAFT_8065"/>
<feature type="transmembrane region" description="Helical" evidence="2">
    <location>
        <begin position="6"/>
        <end position="28"/>
    </location>
</feature>
<keyword evidence="5" id="KW-1185">Reference proteome</keyword>
<evidence type="ECO:0000259" key="3">
    <source>
        <dbReference type="Pfam" id="PF00932"/>
    </source>
</evidence>
<dbReference type="RefSeq" id="XP_001745717.1">
    <property type="nucleotide sequence ID" value="XM_001745665.1"/>
</dbReference>
<organism evidence="4 5">
    <name type="scientific">Monosiga brevicollis</name>
    <name type="common">Choanoflagellate</name>
    <dbReference type="NCBI Taxonomy" id="81824"/>
    <lineage>
        <taxon>Eukaryota</taxon>
        <taxon>Choanoflagellata</taxon>
        <taxon>Craspedida</taxon>
        <taxon>Salpingoecidae</taxon>
        <taxon>Monosiga</taxon>
    </lineage>
</organism>
<keyword evidence="2" id="KW-0812">Transmembrane</keyword>
<dbReference type="Proteomes" id="UP000001357">
    <property type="component" value="Unassembled WGS sequence"/>
</dbReference>
<accession>A9UYY2</accession>
<protein>
    <recommendedName>
        <fullName evidence="3">LTD domain-containing protein</fullName>
    </recommendedName>
</protein>
<gene>
    <name evidence="4" type="ORF">MONBRDRAFT_8065</name>
</gene>
<sequence length="368" mass="40010">MTQAFSFAPTSAHFVGLFCALYSLWLFLSRHVRVLICRHVLVEEFAVLENTSDEPFSLEGCYIADIIGHHKSRPFGSQAVVEPHDQVTIWTAPGRVGPKGLEEDAHNIFWKNLSNNKPRAQPVLNNSGDGVNLLNAKGDIIASIAVEEPGAAATSKGQPAGATDSASNVVVETSTEVVDLSAVPRPRTPTRSISTGSAQPTNSILGPDRQPYVRQLWLEMLDSDTGFKLKSSEGLSGVSLSACPGGRDCARLSRCDSEFPNICFDAQECFDPIGKKRCTTFEPCQCLMGNFSTVFTDNGFRFFPAAAPFDAKEFDAVTERPDIIIKRDYCVDGTFNMRACEPLEMGCESIVPCLKSDVRACQSLVPGM</sequence>
<evidence type="ECO:0000256" key="1">
    <source>
        <dbReference type="SAM" id="MobiDB-lite"/>
    </source>
</evidence>
<feature type="region of interest" description="Disordered" evidence="1">
    <location>
        <begin position="185"/>
        <end position="206"/>
    </location>
</feature>
<evidence type="ECO:0000313" key="5">
    <source>
        <dbReference type="Proteomes" id="UP000001357"/>
    </source>
</evidence>
<dbReference type="InterPro" id="IPR036415">
    <property type="entry name" value="Lamin_tail_dom_sf"/>
</dbReference>
<dbReference type="Pfam" id="PF00932">
    <property type="entry name" value="LTD"/>
    <property type="match status" value="1"/>
</dbReference>
<name>A9UYY2_MONBE</name>
<dbReference type="AlphaFoldDB" id="A9UYY2"/>
<dbReference type="InterPro" id="IPR001322">
    <property type="entry name" value="Lamin_tail_dom"/>
</dbReference>
<evidence type="ECO:0000313" key="4">
    <source>
        <dbReference type="EMBL" id="EDQ89688.1"/>
    </source>
</evidence>
<feature type="compositionally biased region" description="Polar residues" evidence="1">
    <location>
        <begin position="189"/>
        <end position="204"/>
    </location>
</feature>
<dbReference type="SUPFAM" id="SSF74853">
    <property type="entry name" value="Lamin A/C globular tail domain"/>
    <property type="match status" value="1"/>
</dbReference>
<dbReference type="Gene3D" id="2.60.40.1260">
    <property type="entry name" value="Lamin Tail domain"/>
    <property type="match status" value="1"/>
</dbReference>
<proteinExistence type="predicted"/>
<keyword evidence="2" id="KW-1133">Transmembrane helix</keyword>
<evidence type="ECO:0000256" key="2">
    <source>
        <dbReference type="SAM" id="Phobius"/>
    </source>
</evidence>
<feature type="domain" description="LTD" evidence="3">
    <location>
        <begin position="44"/>
        <end position="145"/>
    </location>
</feature>
<dbReference type="GeneID" id="5890990"/>
<keyword evidence="2" id="KW-0472">Membrane</keyword>
<reference evidence="4 5" key="1">
    <citation type="journal article" date="2008" name="Nature">
        <title>The genome of the choanoflagellate Monosiga brevicollis and the origin of metazoans.</title>
        <authorList>
            <consortium name="JGI Sequencing"/>
            <person name="King N."/>
            <person name="Westbrook M.J."/>
            <person name="Young S.L."/>
            <person name="Kuo A."/>
            <person name="Abedin M."/>
            <person name="Chapman J."/>
            <person name="Fairclough S."/>
            <person name="Hellsten U."/>
            <person name="Isogai Y."/>
            <person name="Letunic I."/>
            <person name="Marr M."/>
            <person name="Pincus D."/>
            <person name="Putnam N."/>
            <person name="Rokas A."/>
            <person name="Wright K.J."/>
            <person name="Zuzow R."/>
            <person name="Dirks W."/>
            <person name="Good M."/>
            <person name="Goodstein D."/>
            <person name="Lemons D."/>
            <person name="Li W."/>
            <person name="Lyons J.B."/>
            <person name="Morris A."/>
            <person name="Nichols S."/>
            <person name="Richter D.J."/>
            <person name="Salamov A."/>
            <person name="Bork P."/>
            <person name="Lim W.A."/>
            <person name="Manning G."/>
            <person name="Miller W.T."/>
            <person name="McGinnis W."/>
            <person name="Shapiro H."/>
            <person name="Tjian R."/>
            <person name="Grigoriev I.V."/>
            <person name="Rokhsar D."/>
        </authorList>
    </citation>
    <scope>NUCLEOTIDE SEQUENCE [LARGE SCALE GENOMIC DNA]</scope>
    <source>
        <strain evidence="5">MX1 / ATCC 50154</strain>
    </source>
</reference>
<dbReference type="InParanoid" id="A9UYY2"/>
<dbReference type="EMBL" id="CH991550">
    <property type="protein sequence ID" value="EDQ89688.1"/>
    <property type="molecule type" value="Genomic_DNA"/>
</dbReference>